<proteinExistence type="predicted"/>
<evidence type="ECO:0000313" key="1">
    <source>
        <dbReference type="EMBL" id="KAJ9106809.1"/>
    </source>
</evidence>
<reference evidence="1" key="1">
    <citation type="submission" date="2023-04" db="EMBL/GenBank/DDBJ databases">
        <title>Draft Genome sequencing of Naganishia species isolated from polar environments using Oxford Nanopore Technology.</title>
        <authorList>
            <person name="Leo P."/>
            <person name="Venkateswaran K."/>
        </authorList>
    </citation>
    <scope>NUCLEOTIDE SEQUENCE</scope>
    <source>
        <strain evidence="1">MNA-CCFEE 5262</strain>
    </source>
</reference>
<dbReference type="EMBL" id="JASBWS010000041">
    <property type="protein sequence ID" value="KAJ9106809.1"/>
    <property type="molecule type" value="Genomic_DNA"/>
</dbReference>
<dbReference type="Proteomes" id="UP001230649">
    <property type="component" value="Unassembled WGS sequence"/>
</dbReference>
<protein>
    <submittedName>
        <fullName evidence="1">Uncharacterized protein</fullName>
    </submittedName>
</protein>
<gene>
    <name evidence="1" type="ORF">QFC20_003998</name>
</gene>
<name>A0ACC2W4Y5_9TREE</name>
<keyword evidence="2" id="KW-1185">Reference proteome</keyword>
<organism evidence="1 2">
    <name type="scientific">Naganishia adeliensis</name>
    <dbReference type="NCBI Taxonomy" id="92952"/>
    <lineage>
        <taxon>Eukaryota</taxon>
        <taxon>Fungi</taxon>
        <taxon>Dikarya</taxon>
        <taxon>Basidiomycota</taxon>
        <taxon>Agaricomycotina</taxon>
        <taxon>Tremellomycetes</taxon>
        <taxon>Filobasidiales</taxon>
        <taxon>Filobasidiaceae</taxon>
        <taxon>Naganishia</taxon>
    </lineage>
</organism>
<comment type="caution">
    <text evidence="1">The sequence shown here is derived from an EMBL/GenBank/DDBJ whole genome shotgun (WGS) entry which is preliminary data.</text>
</comment>
<sequence>MLSTPEEILAHLREKETQQRSPNPDDLRRLCEYVKAPSLRRAPGVNGGAVGAKNEGKHPFCARAEDATRETTTYLLYLFSYNRAGMVETWMSSLENAVATCDECARGFCVARRTFIAKYISKFPADAQRNFSVAVDNWQVEQILKGHQAAKTVIDLEDDDDVKVATEPSKSLLELPSALLQLLFGAANKSIIDHSKIRDVLREAIAAVVERRDNRYIASVIPTLVKLGLLPSLLSLASSGVSSSKDDAGDVNIREWARTQINACGAKPIKPLEWVGLGLAETWGTLLATLGTDENGAEKTVELYRKQGEIWRAALAVVESGSLHPRTLEEFVLGSGSPNVLALLASRIADKTPVFPILLKIFSVLIKAYPRAMLWLNADPSVQFALTTVNHIQNNPVYIDMLLRAFDPTYESQDEKLSVDGLDQTLEDVRFVPASGSSSISAKGKGRADHPSEWIISWFSDYLSSIKDLDSHRLSHAPKDTPPSVDDLAFSDALATTMGFFMHSLQPRRFAEQFRAAIIDHGLKTFSTLSTASPVTSASLARYIRKVNVNALDIHANTIVSVALGTTDYRGSAWSTARSTAQQFLREVFVLDGNMVRSLYTHLGGQANEARRRKAKDPQDTFPTARVATVLWAKTYELTSDTLLDGIPAIMQGLRRFAHLPVPGGRAWSHENLGFWKAEQKWAQSVTTLRSTMKAMKDAFGMKVASAISIADSDRLQQLWQTPEFPQLVMHLLLCSDEDVHNAVIGLIQTTYEDADSRVDCIRRMFTTYPVESVRALIDFLDNWNCDVRDMPTAVETARWVVRCFTDIIDVLCRQTNTSTGFVFLSDEVFLDTPVGNMKMSDYLLKLWGSMTSSLTSIFKMTSRWAPFYDNQEMVDWMQDALIFGRLLVEETQNFEAAVFGTAHAKQSTQNGSADEKVASKLVDDLEPVLENLLAWLRLTEVETLHQSFELLKQLLTCCIRSRPNYDSTESFKRSCFTIENFCRRVKRHKTLLDEGQLSELFDLIHPFVEREQVLSDSESHEPSRDVAEKNKSTSKGHKISAPVGPSKNAFSKMMQSAGHAAPTFSRVEGIKKDLSAKPNKYPSASLRSSPAPTPYHSDDEFPELMLDDSSVKQLARAERDAASKSLQRNLDRMQARPTANAGSVPTKTSFNKSTLPSRVGGSNSVLGRLRQEAAIERKNKDAAAPRVSISHISRERRENKPIYNAAANIRARAPSESSNTTDSEDDGGLGALQKLQKEAVKAVNRPKIQILRTTRVAPRMTDAERQRLAAFRTKMRLKPDITELFRTIMLWDPSDQGPIKNYILNKIPSRFRTPEDYQRAFTALFFQELRDQSRSELDDESNNKNAIPISVEIINKQHSDDYNDLELNPVGTNMLDGWYVNDSDLCIMRRGDLQVFATVRGFKRSSKNITINVRVHNSREKYGMEVKDRWFLVKHMNLSTAIREFSALKGMPYYEPDILDAILEAKPRDLPEVTDVTAQKAMDRYNVNEPQARAIIGAMRVEGFALIQGPPGTGKTKTISGLAGRFMDNRPTTISLRDSGDARAAKLLICAPSNAAIDEVTRRLKDGVPSSSGNLVMPRIIRIGNESSMNASVKDVSLDALIEARVSSTARANGKSDTSSDIGRAEQALEKIKQDREALQKELQAVGDNEQKRQALSNDMQKLMRERIEKSRQLDRARDAARDVTRQMDGARREAREAILREADIICGTLAGVGHESLQQYEFDTVIIDEAAQSVEISALIPLKYRCKRCILVGDPKQLPPTVISTTAQDFGYNQSLFVRMSTQHPNAMHLLSIQYRMHPDISRLPSKAFYDGRLRDGPGMVEKTIAPWHATEVFGTYRFFNVDSQESPGGRHSVINRGEVEAIINMYRNLRAMYGQSDGLFGRVGVVTPYKAQQMELRKALRNNFGERVFDEIDIGTIDGFQGQEKSIIILSTVRSGTNQKSIGFVQDQRRMNVALTRAKSSLFIFGNGPTLARSDATWKGIIEDAKERHFFIPYTPSTFTNLTIDRSLLTRRPAQITEVEEEPKSRPGSPMRGKFTKPELSPPAVTRPPTDKGLSHDRKRLLPSDIREDENVDAPSRKVSNGEPSRKKTKLARIDNDGKPVRDDDDAVTATSNDRPRTKKRDITKQGEADEKAPDVDMDFFSAPLKEKSVAKRPAVSSKSQKPVGDANLSKKPAVGPSVRPLGPPRNGTADPSKAAVVRRPNPAARPAAADGLFIKKRKATSDKTLKAEHNASADASTGRGSIAASPSRLPAT</sequence>
<evidence type="ECO:0000313" key="2">
    <source>
        <dbReference type="Proteomes" id="UP001230649"/>
    </source>
</evidence>
<accession>A0ACC2W4Y5</accession>